<keyword evidence="3 8" id="KW-0812">Transmembrane</keyword>
<feature type="transmembrane region" description="Helical" evidence="8">
    <location>
        <begin position="115"/>
        <end position="135"/>
    </location>
</feature>
<reference evidence="9" key="2">
    <citation type="submission" date="2021-03" db="UniProtKB">
        <authorList>
            <consortium name="EnsemblPlants"/>
        </authorList>
    </citation>
    <scope>IDENTIFICATION</scope>
</reference>
<reference evidence="9" key="1">
    <citation type="journal article" date="2017" name="Nature">
        <title>The genome of Chenopodium quinoa.</title>
        <authorList>
            <person name="Jarvis D.E."/>
            <person name="Ho Y.S."/>
            <person name="Lightfoot D.J."/>
            <person name="Schmoeckel S.M."/>
            <person name="Li B."/>
            <person name="Borm T.J.A."/>
            <person name="Ohyanagi H."/>
            <person name="Mineta K."/>
            <person name="Michell C.T."/>
            <person name="Saber N."/>
            <person name="Kharbatia N.M."/>
            <person name="Rupper R.R."/>
            <person name="Sharp A.R."/>
            <person name="Dally N."/>
            <person name="Boughton B.A."/>
            <person name="Woo Y.H."/>
            <person name="Gao G."/>
            <person name="Schijlen E.G.W.M."/>
            <person name="Guo X."/>
            <person name="Momin A.A."/>
            <person name="Negrao S."/>
            <person name="Al-Babili S."/>
            <person name="Gehring C."/>
            <person name="Roessner U."/>
            <person name="Jung C."/>
            <person name="Murphy K."/>
            <person name="Arold S.T."/>
            <person name="Gojobori T."/>
            <person name="van der Linden C.G."/>
            <person name="van Loo E.N."/>
            <person name="Jellen E.N."/>
            <person name="Maughan P.J."/>
            <person name="Tester M."/>
        </authorList>
    </citation>
    <scope>NUCLEOTIDE SEQUENCE [LARGE SCALE GENOMIC DNA]</scope>
    <source>
        <strain evidence="9">cv. PI 614886</strain>
    </source>
</reference>
<dbReference type="GO" id="GO:0016020">
    <property type="term" value="C:membrane"/>
    <property type="evidence" value="ECO:0007669"/>
    <property type="project" value="UniProtKB-SubCell"/>
</dbReference>
<dbReference type="AlphaFoldDB" id="A0A803M1N9"/>
<evidence type="ECO:0000256" key="8">
    <source>
        <dbReference type="SAM" id="Phobius"/>
    </source>
</evidence>
<dbReference type="Proteomes" id="UP000596660">
    <property type="component" value="Unplaced"/>
</dbReference>
<comment type="cofactor">
    <cofactor evidence="7">
        <name>Zn(2+)</name>
        <dbReference type="ChEBI" id="CHEBI:29105"/>
    </cofactor>
</comment>
<dbReference type="GO" id="GO:0006914">
    <property type="term" value="P:autophagy"/>
    <property type="evidence" value="ECO:0007669"/>
    <property type="project" value="InterPro"/>
</dbReference>
<keyword evidence="7" id="KW-0479">Metal-binding</keyword>
<comment type="subcellular location">
    <subcellularLocation>
        <location evidence="1">Membrane</location>
        <topology evidence="1">Multi-pass membrane protein</topology>
    </subcellularLocation>
</comment>
<evidence type="ECO:0000313" key="9">
    <source>
        <dbReference type="EnsemblPlants" id="AUR62021871-RA:cds"/>
    </source>
</evidence>
<evidence type="ECO:0000256" key="2">
    <source>
        <dbReference type="ARBA" id="ARBA00009780"/>
    </source>
</evidence>
<feature type="binding site" evidence="7">
    <location>
        <position position="149"/>
    </location>
    <ligand>
        <name>Zn(2+)</name>
        <dbReference type="ChEBI" id="CHEBI:29105"/>
        <note>catalytic</note>
    </ligand>
</feature>
<dbReference type="GO" id="GO:0006672">
    <property type="term" value="P:ceramide metabolic process"/>
    <property type="evidence" value="ECO:0007669"/>
    <property type="project" value="InterPro"/>
</dbReference>
<evidence type="ECO:0000256" key="3">
    <source>
        <dbReference type="ARBA" id="ARBA00022692"/>
    </source>
</evidence>
<accession>A0A803M1N9</accession>
<keyword evidence="5 8" id="KW-1133">Transmembrane helix</keyword>
<evidence type="ECO:0000256" key="7">
    <source>
        <dbReference type="PIRSR" id="PIRSR608901-2"/>
    </source>
</evidence>
<dbReference type="PANTHER" id="PTHR46852">
    <property type="entry name" value="ALKALINE CERAMIDASE"/>
    <property type="match status" value="1"/>
</dbReference>
<keyword evidence="7" id="KW-0862">Zinc</keyword>
<evidence type="ECO:0000256" key="6">
    <source>
        <dbReference type="ARBA" id="ARBA00023136"/>
    </source>
</evidence>
<dbReference type="PANTHER" id="PTHR46852:SF1">
    <property type="entry name" value="ALKALINE PHYTOCERAMIDASE FAMILY PROTEIN, EXPRESSED"/>
    <property type="match status" value="1"/>
</dbReference>
<feature type="transmembrane region" description="Helical" evidence="8">
    <location>
        <begin position="7"/>
        <end position="26"/>
    </location>
</feature>
<sequence>MKEFYNLACSLLYCVHCFNFNAWILFEISGNRIVMKLQLFGKCSLISTFCIHLIGITEAQCPHSSSSVVLFLPLYSVFHFKISFKVHYAVLCLLCIPWMYKYYIHTGDSAAKRLAKLYVITLFLASLCWVCDRVFCEHISGWPINPQGHALWHIFMGFNFYFANAFPMFCRAQQLRMGSKDCSFFGSCPLCEER</sequence>
<name>A0A803M1N9_CHEQI</name>
<dbReference type="GO" id="GO:0098542">
    <property type="term" value="P:defense response to other organism"/>
    <property type="evidence" value="ECO:0007669"/>
    <property type="project" value="InterPro"/>
</dbReference>
<dbReference type="GO" id="GO:0016811">
    <property type="term" value="F:hydrolase activity, acting on carbon-nitrogen (but not peptide) bonds, in linear amides"/>
    <property type="evidence" value="ECO:0007669"/>
    <property type="project" value="InterPro"/>
</dbReference>
<keyword evidence="6 8" id="KW-0472">Membrane</keyword>
<protein>
    <submittedName>
        <fullName evidence="9">Uncharacterized protein</fullName>
    </submittedName>
</protein>
<evidence type="ECO:0000256" key="5">
    <source>
        <dbReference type="ARBA" id="ARBA00022989"/>
    </source>
</evidence>
<dbReference type="Gramene" id="AUR62021871-RA">
    <property type="protein sequence ID" value="AUR62021871-RA:cds"/>
    <property type="gene ID" value="AUR62021871"/>
</dbReference>
<evidence type="ECO:0000256" key="1">
    <source>
        <dbReference type="ARBA" id="ARBA00004141"/>
    </source>
</evidence>
<organism evidence="9 10">
    <name type="scientific">Chenopodium quinoa</name>
    <name type="common">Quinoa</name>
    <dbReference type="NCBI Taxonomy" id="63459"/>
    <lineage>
        <taxon>Eukaryota</taxon>
        <taxon>Viridiplantae</taxon>
        <taxon>Streptophyta</taxon>
        <taxon>Embryophyta</taxon>
        <taxon>Tracheophyta</taxon>
        <taxon>Spermatophyta</taxon>
        <taxon>Magnoliopsida</taxon>
        <taxon>eudicotyledons</taxon>
        <taxon>Gunneridae</taxon>
        <taxon>Pentapetalae</taxon>
        <taxon>Caryophyllales</taxon>
        <taxon>Chenopodiaceae</taxon>
        <taxon>Chenopodioideae</taxon>
        <taxon>Atripliceae</taxon>
        <taxon>Chenopodium</taxon>
    </lineage>
</organism>
<dbReference type="GO" id="GO:0046872">
    <property type="term" value="F:metal ion binding"/>
    <property type="evidence" value="ECO:0007669"/>
    <property type="project" value="UniProtKB-KW"/>
</dbReference>
<dbReference type="InterPro" id="IPR008901">
    <property type="entry name" value="ACER"/>
</dbReference>
<feature type="transmembrane region" description="Helical" evidence="8">
    <location>
        <begin position="150"/>
        <end position="170"/>
    </location>
</feature>
<evidence type="ECO:0000313" key="10">
    <source>
        <dbReference type="Proteomes" id="UP000596660"/>
    </source>
</evidence>
<keyword evidence="4" id="KW-0378">Hydrolase</keyword>
<dbReference type="EnsemblPlants" id="AUR62021871-RA">
    <property type="protein sequence ID" value="AUR62021871-RA:cds"/>
    <property type="gene ID" value="AUR62021871"/>
</dbReference>
<dbReference type="InterPro" id="IPR044219">
    <property type="entry name" value="ACER_plant"/>
</dbReference>
<evidence type="ECO:0000256" key="4">
    <source>
        <dbReference type="ARBA" id="ARBA00022801"/>
    </source>
</evidence>
<feature type="binding site" evidence="7">
    <location>
        <position position="153"/>
    </location>
    <ligand>
        <name>Zn(2+)</name>
        <dbReference type="ChEBI" id="CHEBI:29105"/>
        <note>catalytic</note>
    </ligand>
</feature>
<keyword evidence="10" id="KW-1185">Reference proteome</keyword>
<dbReference type="GO" id="GO:0009651">
    <property type="term" value="P:response to salt stress"/>
    <property type="evidence" value="ECO:0007669"/>
    <property type="project" value="InterPro"/>
</dbReference>
<dbReference type="Pfam" id="PF05875">
    <property type="entry name" value="Ceramidase"/>
    <property type="match status" value="1"/>
</dbReference>
<proteinExistence type="inferred from homology"/>
<comment type="similarity">
    <text evidence="2">Belongs to the alkaline ceramidase family.</text>
</comment>